<dbReference type="InterPro" id="IPR011010">
    <property type="entry name" value="DNA_brk_join_enz"/>
</dbReference>
<gene>
    <name evidence="7" type="ORF">BTN85_1283</name>
</gene>
<dbReference type="Gene3D" id="1.10.150.130">
    <property type="match status" value="1"/>
</dbReference>
<keyword evidence="3" id="KW-0233">DNA recombination</keyword>
<evidence type="ECO:0000256" key="1">
    <source>
        <dbReference type="ARBA" id="ARBA00022908"/>
    </source>
</evidence>
<keyword evidence="2 4" id="KW-0238">DNA-binding</keyword>
<dbReference type="InterPro" id="IPR050090">
    <property type="entry name" value="Tyrosine_recombinase_XerCD"/>
</dbReference>
<dbReference type="CDD" id="cd00397">
    <property type="entry name" value="DNA_BRE_C"/>
    <property type="match status" value="1"/>
</dbReference>
<dbReference type="InterPro" id="IPR010998">
    <property type="entry name" value="Integrase_recombinase_N"/>
</dbReference>
<evidence type="ECO:0000313" key="8">
    <source>
        <dbReference type="Proteomes" id="UP000185744"/>
    </source>
</evidence>
<comment type="caution">
    <text evidence="7">The sequence shown here is derived from an EMBL/GenBank/DDBJ whole genome shotgun (WGS) entry which is preliminary data.</text>
</comment>
<feature type="domain" description="Tyr recombinase" evidence="5">
    <location>
        <begin position="130"/>
        <end position="314"/>
    </location>
</feature>
<reference evidence="7" key="1">
    <citation type="submission" date="2016-12" db="EMBL/GenBank/DDBJ databases">
        <title>Discovery of methanogenic haloarchaea.</title>
        <authorList>
            <person name="Sorokin D.Y."/>
            <person name="Makarova K.S."/>
            <person name="Abbas B."/>
            <person name="Ferrer M."/>
            <person name="Golyshin P.N."/>
        </authorList>
    </citation>
    <scope>NUCLEOTIDE SEQUENCE [LARGE SCALE GENOMIC DNA]</scope>
    <source>
        <strain evidence="7">HMET1</strain>
    </source>
</reference>
<dbReference type="GO" id="GO:0006310">
    <property type="term" value="P:DNA recombination"/>
    <property type="evidence" value="ECO:0007669"/>
    <property type="project" value="UniProtKB-KW"/>
</dbReference>
<dbReference type="GO" id="GO:0015074">
    <property type="term" value="P:DNA integration"/>
    <property type="evidence" value="ECO:0007669"/>
    <property type="project" value="UniProtKB-KW"/>
</dbReference>
<organism evidence="7 8">
    <name type="scientific">Methanohalarchaeum thermophilum</name>
    <dbReference type="NCBI Taxonomy" id="1903181"/>
    <lineage>
        <taxon>Archaea</taxon>
        <taxon>Methanobacteriati</taxon>
        <taxon>Methanobacteriota</taxon>
        <taxon>Methanonatronarchaeia</taxon>
        <taxon>Methanonatronarchaeales</taxon>
        <taxon>Methanonatronarchaeaceae</taxon>
        <taxon>Candidatus Methanohalarchaeum</taxon>
    </lineage>
</organism>
<dbReference type="InterPro" id="IPR013762">
    <property type="entry name" value="Integrase-like_cat_sf"/>
</dbReference>
<evidence type="ECO:0000259" key="6">
    <source>
        <dbReference type="PROSITE" id="PS51900"/>
    </source>
</evidence>
<dbReference type="Pfam" id="PF13495">
    <property type="entry name" value="Phage_int_SAM_4"/>
    <property type="match status" value="1"/>
</dbReference>
<dbReference type="PROSITE" id="PS51898">
    <property type="entry name" value="TYR_RECOMBINASE"/>
    <property type="match status" value="1"/>
</dbReference>
<protein>
    <submittedName>
        <fullName evidence="7">XerD/XerC family integrase</fullName>
    </submittedName>
</protein>
<dbReference type="STRING" id="1903181.BTN85_1283"/>
<evidence type="ECO:0000256" key="2">
    <source>
        <dbReference type="ARBA" id="ARBA00023125"/>
    </source>
</evidence>
<proteinExistence type="predicted"/>
<dbReference type="InterPro" id="IPR004107">
    <property type="entry name" value="Integrase_SAM-like_N"/>
</dbReference>
<evidence type="ECO:0000256" key="4">
    <source>
        <dbReference type="PROSITE-ProRule" id="PRU01248"/>
    </source>
</evidence>
<dbReference type="FunCoup" id="A0A1Q6DWL5">
    <property type="interactions" value="3"/>
</dbReference>
<dbReference type="PANTHER" id="PTHR30349">
    <property type="entry name" value="PHAGE INTEGRASE-RELATED"/>
    <property type="match status" value="1"/>
</dbReference>
<dbReference type="Gene3D" id="1.10.443.10">
    <property type="entry name" value="Intergrase catalytic core"/>
    <property type="match status" value="1"/>
</dbReference>
<name>A0A1Q6DWL5_METT1</name>
<dbReference type="EMBL" id="MSDW01000001">
    <property type="protein sequence ID" value="OKY78780.1"/>
    <property type="molecule type" value="Genomic_DNA"/>
</dbReference>
<dbReference type="SUPFAM" id="SSF56349">
    <property type="entry name" value="DNA breaking-rejoining enzymes"/>
    <property type="match status" value="1"/>
</dbReference>
<evidence type="ECO:0000259" key="5">
    <source>
        <dbReference type="PROSITE" id="PS51898"/>
    </source>
</evidence>
<dbReference type="InParanoid" id="A0A1Q6DWL5"/>
<evidence type="ECO:0000313" key="7">
    <source>
        <dbReference type="EMBL" id="OKY78780.1"/>
    </source>
</evidence>
<keyword evidence="1" id="KW-0229">DNA integration</keyword>
<dbReference type="PANTHER" id="PTHR30349:SF92">
    <property type="entry name" value="SITE-SPECIFIC RECOMBINASE"/>
    <property type="match status" value="1"/>
</dbReference>
<dbReference type="InterPro" id="IPR044068">
    <property type="entry name" value="CB"/>
</dbReference>
<accession>A0A1Q6DWL5</accession>
<keyword evidence="8" id="KW-1185">Reference proteome</keyword>
<sequence>MDTIKTQTNQQKTTKNNKEILNEFIRDAKLQGLQKRTLETYKSNLQYYLNYIEKKPWQANKKDLKNFLHHLKNQKQGRRGKGLSPSTINSYFSALNTFYDYLKYEEIIQENPVKEIRQRYIQNKQDKNKRKRQLLSVKQMASLIKATLDTRDRAIITLLAKTGIRRNELINIDLKDINWQKNKIELKPTAKRTNTTVFFDDECARTLKRWTKTRNKQEPKTQALFTNQSQNRLKRHGIYHAVTKHAQKLGHHNPNSNNLEERFTPHCCRHWFTTHLRRNGMRREYIKELRGDTRNQAIDIYDHIDKQKLKRSYMAHIPTLGI</sequence>
<feature type="domain" description="Core-binding (CB)" evidence="6">
    <location>
        <begin position="15"/>
        <end position="103"/>
    </location>
</feature>
<dbReference type="AlphaFoldDB" id="A0A1Q6DWL5"/>
<dbReference type="Proteomes" id="UP000185744">
    <property type="component" value="Unassembled WGS sequence"/>
</dbReference>
<dbReference type="PROSITE" id="PS51900">
    <property type="entry name" value="CB"/>
    <property type="match status" value="1"/>
</dbReference>
<evidence type="ECO:0000256" key="3">
    <source>
        <dbReference type="ARBA" id="ARBA00023172"/>
    </source>
</evidence>
<dbReference type="InterPro" id="IPR002104">
    <property type="entry name" value="Integrase_catalytic"/>
</dbReference>
<dbReference type="Pfam" id="PF00589">
    <property type="entry name" value="Phage_integrase"/>
    <property type="match status" value="1"/>
</dbReference>
<dbReference type="GO" id="GO:0003677">
    <property type="term" value="F:DNA binding"/>
    <property type="evidence" value="ECO:0007669"/>
    <property type="project" value="UniProtKB-UniRule"/>
</dbReference>